<organism evidence="1 2">
    <name type="scientific">Sutcliffiella cohnii</name>
    <dbReference type="NCBI Taxonomy" id="33932"/>
    <lineage>
        <taxon>Bacteria</taxon>
        <taxon>Bacillati</taxon>
        <taxon>Bacillota</taxon>
        <taxon>Bacilli</taxon>
        <taxon>Bacillales</taxon>
        <taxon>Bacillaceae</taxon>
        <taxon>Sutcliffiella</taxon>
    </lineage>
</organism>
<accession>A0A223KNT4</accession>
<proteinExistence type="predicted"/>
<reference evidence="1 2" key="1">
    <citation type="submission" date="2016-12" db="EMBL/GenBank/DDBJ databases">
        <title>The whole genome sequencing and assembly of Bacillus cohnii DSM 6307T strain.</title>
        <authorList>
            <person name="Lee Y.-J."/>
            <person name="Yi H."/>
            <person name="Bahn Y.-S."/>
            <person name="Kim J.F."/>
            <person name="Lee D.-W."/>
        </authorList>
    </citation>
    <scope>NUCLEOTIDE SEQUENCE [LARGE SCALE GENOMIC DNA]</scope>
    <source>
        <strain evidence="1 2">DSM 6307</strain>
    </source>
</reference>
<dbReference type="Proteomes" id="UP000215224">
    <property type="component" value="Chromosome"/>
</dbReference>
<gene>
    <name evidence="1" type="ORF">BC6307_07305</name>
</gene>
<keyword evidence="2" id="KW-1185">Reference proteome</keyword>
<dbReference type="KEGG" id="bcoh:BC6307_07305"/>
<protein>
    <submittedName>
        <fullName evidence="1">Uncharacterized protein</fullName>
    </submittedName>
</protein>
<dbReference type="STRING" id="1314751.GCA_001591425_00312"/>
<dbReference type="EMBL" id="CP018866">
    <property type="protein sequence ID" value="AST91099.1"/>
    <property type="molecule type" value="Genomic_DNA"/>
</dbReference>
<evidence type="ECO:0000313" key="2">
    <source>
        <dbReference type="Proteomes" id="UP000215224"/>
    </source>
</evidence>
<name>A0A223KNT4_9BACI</name>
<sequence>MKNSIRIFTEYHYKNGIADIAVVQIKRNSSNDYLSEQVENVLAIIEAKYKSGGSVAPFERDIIKIENYMNLGFSENTQYYLAFIHETEYAEESEESWLTPTQQKWAKGKVAELMAYYEYGKLVWKVLSHNGLNESFEVGSSTIKKELLLEAKESFNEEKYSKDIYFYYLDVVDKSTKVTEELKEAVRYLLLWKLGKISRSKTASSQAVSTKGNYEGQYFYAGTTSSNNAAIEQALHYNLLELGIQFKNDNITYEDFRERVDSITKTSIVLPTFYIHIWKPHLYPILDVKVWRTYLWSLDKEITKNSKPYSWKHYEDYTRFFNSIVSETELDWREVDKGLWSLGDIRF</sequence>
<evidence type="ECO:0000313" key="1">
    <source>
        <dbReference type="EMBL" id="AST91099.1"/>
    </source>
</evidence>
<dbReference type="AlphaFoldDB" id="A0A223KNT4"/>
<dbReference type="RefSeq" id="WP_066411155.1">
    <property type="nucleotide sequence ID" value="NZ_CP018866.1"/>
</dbReference>